<evidence type="ECO:0000313" key="1">
    <source>
        <dbReference type="EMBL" id="CCH75997.1"/>
    </source>
</evidence>
<accession>A0A077LTZ0</accession>
<dbReference type="RefSeq" id="WP_162233025.1">
    <property type="nucleotide sequence ID" value="NZ_HF570958.1"/>
</dbReference>
<organism evidence="1 2">
    <name type="scientific">Nostocoides japonicum T1-X7</name>
    <dbReference type="NCBI Taxonomy" id="1194083"/>
    <lineage>
        <taxon>Bacteria</taxon>
        <taxon>Bacillati</taxon>
        <taxon>Actinomycetota</taxon>
        <taxon>Actinomycetes</taxon>
        <taxon>Micrococcales</taxon>
        <taxon>Intrasporangiaceae</taxon>
        <taxon>Nostocoides</taxon>
    </lineage>
</organism>
<proteinExistence type="predicted"/>
<comment type="caution">
    <text evidence="1">The sequence shown here is derived from an EMBL/GenBank/DDBJ whole genome shotgun (WGS) entry which is preliminary data.</text>
</comment>
<evidence type="ECO:0000313" key="2">
    <source>
        <dbReference type="Proteomes" id="UP000035721"/>
    </source>
</evidence>
<gene>
    <name evidence="1" type="ORF">BN12_100026</name>
</gene>
<protein>
    <submittedName>
        <fullName evidence="1">Uncharacterized protein</fullName>
    </submittedName>
</protein>
<sequence>MAHTRLGFGVVDDAALSQPVLARITEPTSKVDSLRALDELGIEHTSLRMTARTLNRVGAGGYRDPAQ</sequence>
<dbReference type="AlphaFoldDB" id="A0A077LTZ0"/>
<dbReference type="EMBL" id="CAJB01000002">
    <property type="protein sequence ID" value="CCH75997.1"/>
    <property type="molecule type" value="Genomic_DNA"/>
</dbReference>
<keyword evidence="2" id="KW-1185">Reference proteome</keyword>
<name>A0A077LTZ0_9MICO</name>
<dbReference type="Proteomes" id="UP000035721">
    <property type="component" value="Unassembled WGS sequence"/>
</dbReference>
<reference evidence="1 2" key="1">
    <citation type="journal article" date="2013" name="ISME J.">
        <title>A metabolic model for members of the genus Tetrasphaera involved in enhanced biological phosphorus removal.</title>
        <authorList>
            <person name="Kristiansen R."/>
            <person name="Nguyen H.T.T."/>
            <person name="Saunders A.M."/>
            <person name="Nielsen J.L."/>
            <person name="Wimmer R."/>
            <person name="Le V.Q."/>
            <person name="McIlroy S.J."/>
            <person name="Petrovski S."/>
            <person name="Seviour R.J."/>
            <person name="Calteau A."/>
            <person name="Nielsen K.L."/>
            <person name="Nielsen P.H."/>
        </authorList>
    </citation>
    <scope>NUCLEOTIDE SEQUENCE [LARGE SCALE GENOMIC DNA]</scope>
    <source>
        <strain evidence="1 2">T1-X7</strain>
    </source>
</reference>